<name>A0AAW6C1S8_FLAPL</name>
<comment type="caution">
    <text evidence="3">The sequence shown here is derived from an EMBL/GenBank/DDBJ whole genome shotgun (WGS) entry which is preliminary data.</text>
</comment>
<accession>A0AAW6C1S8</accession>
<dbReference type="InterPro" id="IPR000994">
    <property type="entry name" value="Pept_M24"/>
</dbReference>
<evidence type="ECO:0000259" key="2">
    <source>
        <dbReference type="Pfam" id="PF01321"/>
    </source>
</evidence>
<dbReference type="Pfam" id="PF00557">
    <property type="entry name" value="Peptidase_M24"/>
    <property type="match status" value="1"/>
</dbReference>
<dbReference type="PANTHER" id="PTHR46112:SF3">
    <property type="entry name" value="AMINOPEPTIDASE YPDF"/>
    <property type="match status" value="1"/>
</dbReference>
<reference evidence="3" key="1">
    <citation type="submission" date="2023-01" db="EMBL/GenBank/DDBJ databases">
        <title>Human gut microbiome strain richness.</title>
        <authorList>
            <person name="Chen-Liaw A."/>
        </authorList>
    </citation>
    <scope>NUCLEOTIDE SEQUENCE</scope>
    <source>
        <strain evidence="3">2225st1_A6_2225SCRN_200828</strain>
    </source>
</reference>
<dbReference type="RefSeq" id="WP_131970391.1">
    <property type="nucleotide sequence ID" value="NZ_CAXUMB010000050.1"/>
</dbReference>
<feature type="domain" description="Creatinase N-terminal" evidence="2">
    <location>
        <begin position="5"/>
        <end position="128"/>
    </location>
</feature>
<dbReference type="SUPFAM" id="SSF53092">
    <property type="entry name" value="Creatinase/prolidase N-terminal domain"/>
    <property type="match status" value="1"/>
</dbReference>
<sequence>MNQARLARVLRNMERDGLTQIVISSTASVYYLTGYWVEPMERMLALYIRADGTCRLFANALFALEPQEGLELVLHQDSDEPTAALAAALLPGTLGVDKAWPSKFLIALLAARPDVTPVLGSAPVDDARKYKDADEISAMRRASQINDQVVEAAIAAVRAGAVESELAAYVEGLYRQHGADRSGEGQLVCFGPNGADPHHAPNGTVLRDGDSVVLDIFIPIRRYWCDMTRTVFFRSVSDEGRRVYETVKAANLAAEAVIRPGVPMKDIDRAARKLIEDAGYGPFFTHRLGHGCGLDCHEPPDNSASSPAVAEPGMVFSVEPGIYLPGKLGVRIEDLVLVTEDGCEVLNHASKELRVVD</sequence>
<evidence type="ECO:0000313" key="3">
    <source>
        <dbReference type="EMBL" id="MDB7906817.1"/>
    </source>
</evidence>
<dbReference type="Proteomes" id="UP001211006">
    <property type="component" value="Unassembled WGS sequence"/>
</dbReference>
<dbReference type="AlphaFoldDB" id="A0AAW6C1S8"/>
<dbReference type="Gene3D" id="3.90.230.10">
    <property type="entry name" value="Creatinase/methionine aminopeptidase superfamily"/>
    <property type="match status" value="1"/>
</dbReference>
<organism evidence="3 4">
    <name type="scientific">Flavonifractor plautii</name>
    <name type="common">Fusobacterium plautii</name>
    <dbReference type="NCBI Taxonomy" id="292800"/>
    <lineage>
        <taxon>Bacteria</taxon>
        <taxon>Bacillati</taxon>
        <taxon>Bacillota</taxon>
        <taxon>Clostridia</taxon>
        <taxon>Eubacteriales</taxon>
        <taxon>Oscillospiraceae</taxon>
        <taxon>Flavonifractor</taxon>
    </lineage>
</organism>
<feature type="domain" description="Peptidase M24" evidence="1">
    <location>
        <begin position="138"/>
        <end position="340"/>
    </location>
</feature>
<dbReference type="Pfam" id="PF01321">
    <property type="entry name" value="Creatinase_N"/>
    <property type="match status" value="1"/>
</dbReference>
<dbReference type="InterPro" id="IPR036005">
    <property type="entry name" value="Creatinase/aminopeptidase-like"/>
</dbReference>
<dbReference type="InterPro" id="IPR000587">
    <property type="entry name" value="Creatinase_N"/>
</dbReference>
<protein>
    <submittedName>
        <fullName evidence="3">Xaa-Pro peptidase family protein</fullName>
    </submittedName>
</protein>
<dbReference type="SUPFAM" id="SSF55920">
    <property type="entry name" value="Creatinase/aminopeptidase"/>
    <property type="match status" value="1"/>
</dbReference>
<dbReference type="InterPro" id="IPR050659">
    <property type="entry name" value="Peptidase_M24B"/>
</dbReference>
<dbReference type="InterPro" id="IPR029149">
    <property type="entry name" value="Creatin/AminoP/Spt16_N"/>
</dbReference>
<dbReference type="Gene3D" id="3.40.350.10">
    <property type="entry name" value="Creatinase/prolidase N-terminal domain"/>
    <property type="match status" value="1"/>
</dbReference>
<dbReference type="EMBL" id="JAQLWO010000013">
    <property type="protein sequence ID" value="MDB7906817.1"/>
    <property type="molecule type" value="Genomic_DNA"/>
</dbReference>
<dbReference type="PANTHER" id="PTHR46112">
    <property type="entry name" value="AMINOPEPTIDASE"/>
    <property type="match status" value="1"/>
</dbReference>
<proteinExistence type="predicted"/>
<evidence type="ECO:0000313" key="4">
    <source>
        <dbReference type="Proteomes" id="UP001211006"/>
    </source>
</evidence>
<gene>
    <name evidence="3" type="ORF">PND83_12580</name>
</gene>
<evidence type="ECO:0000259" key="1">
    <source>
        <dbReference type="Pfam" id="PF00557"/>
    </source>
</evidence>